<evidence type="ECO:0000256" key="1">
    <source>
        <dbReference type="SAM" id="MobiDB-lite"/>
    </source>
</evidence>
<sequence length="69" mass="7700">MRRAYKRRSHDSCEPVHGLTSGVPDVSHLNTMTLELLHTVLTYNAGSDINNLPLINDPARLSIRIPALH</sequence>
<dbReference type="AlphaFoldDB" id="A0AAV2P7X0"/>
<gene>
    <name evidence="2" type="ORF">LPLAT_LOCUS14019</name>
</gene>
<organism evidence="2 3">
    <name type="scientific">Lasius platythorax</name>
    <dbReference type="NCBI Taxonomy" id="488582"/>
    <lineage>
        <taxon>Eukaryota</taxon>
        <taxon>Metazoa</taxon>
        <taxon>Ecdysozoa</taxon>
        <taxon>Arthropoda</taxon>
        <taxon>Hexapoda</taxon>
        <taxon>Insecta</taxon>
        <taxon>Pterygota</taxon>
        <taxon>Neoptera</taxon>
        <taxon>Endopterygota</taxon>
        <taxon>Hymenoptera</taxon>
        <taxon>Apocrita</taxon>
        <taxon>Aculeata</taxon>
        <taxon>Formicoidea</taxon>
        <taxon>Formicidae</taxon>
        <taxon>Formicinae</taxon>
        <taxon>Lasius</taxon>
        <taxon>Lasius</taxon>
    </lineage>
</organism>
<keyword evidence="3" id="KW-1185">Reference proteome</keyword>
<accession>A0AAV2P7X0</accession>
<dbReference type="Proteomes" id="UP001497644">
    <property type="component" value="Chromosome 9"/>
</dbReference>
<evidence type="ECO:0000313" key="3">
    <source>
        <dbReference type="Proteomes" id="UP001497644"/>
    </source>
</evidence>
<name>A0AAV2P7X0_9HYME</name>
<evidence type="ECO:0000313" key="2">
    <source>
        <dbReference type="EMBL" id="CAL1689016.1"/>
    </source>
</evidence>
<dbReference type="EMBL" id="OZ034832">
    <property type="protein sequence ID" value="CAL1689016.1"/>
    <property type="molecule type" value="Genomic_DNA"/>
</dbReference>
<protein>
    <submittedName>
        <fullName evidence="2">Uncharacterized protein</fullName>
    </submittedName>
</protein>
<proteinExistence type="predicted"/>
<feature type="region of interest" description="Disordered" evidence="1">
    <location>
        <begin position="1"/>
        <end position="24"/>
    </location>
</feature>
<reference evidence="2" key="1">
    <citation type="submission" date="2024-04" db="EMBL/GenBank/DDBJ databases">
        <authorList>
            <consortium name="Molecular Ecology Group"/>
        </authorList>
    </citation>
    <scope>NUCLEOTIDE SEQUENCE</scope>
</reference>